<dbReference type="AlphaFoldDB" id="A0A382KFX4"/>
<accession>A0A382KFX4</accession>
<gene>
    <name evidence="1" type="ORF">METZ01_LOCUS274485</name>
</gene>
<organism evidence="1">
    <name type="scientific">marine metagenome</name>
    <dbReference type="NCBI Taxonomy" id="408172"/>
    <lineage>
        <taxon>unclassified sequences</taxon>
        <taxon>metagenomes</taxon>
        <taxon>ecological metagenomes</taxon>
    </lineage>
</organism>
<dbReference type="EMBL" id="UINC01079539">
    <property type="protein sequence ID" value="SVC21631.1"/>
    <property type="molecule type" value="Genomic_DNA"/>
</dbReference>
<protein>
    <submittedName>
        <fullName evidence="1">Uncharacterized protein</fullName>
    </submittedName>
</protein>
<dbReference type="Gene3D" id="3.40.50.2300">
    <property type="match status" value="2"/>
</dbReference>
<dbReference type="SUPFAM" id="SSF53822">
    <property type="entry name" value="Periplasmic binding protein-like I"/>
    <property type="match status" value="1"/>
</dbReference>
<evidence type="ECO:0000313" key="1">
    <source>
        <dbReference type="EMBL" id="SVC21631.1"/>
    </source>
</evidence>
<name>A0A382KFX4_9ZZZZ</name>
<reference evidence="1" key="1">
    <citation type="submission" date="2018-05" db="EMBL/GenBank/DDBJ databases">
        <authorList>
            <person name="Lanie J.A."/>
            <person name="Ng W.-L."/>
            <person name="Kazmierczak K.M."/>
            <person name="Andrzejewski T.M."/>
            <person name="Davidsen T.M."/>
            <person name="Wayne K.J."/>
            <person name="Tettelin H."/>
            <person name="Glass J.I."/>
            <person name="Rusch D."/>
            <person name="Podicherti R."/>
            <person name="Tsui H.-C.T."/>
            <person name="Winkler M.E."/>
        </authorList>
    </citation>
    <scope>NUCLEOTIDE SEQUENCE</scope>
</reference>
<proteinExistence type="predicted"/>
<sequence length="291" mass="32331">MKPSLSKLVAILGGTIIGAIHAIANDELPTVAIGFLDLTEDVRYDDWGIHPVDIRSATAIVDRRAYAGAQLAIHELEQFTRIAKAYFSLERHSLANATEMVETIIQMRDNGSHFFLLDAPGKVISEVARLTEGENVYLFNTTSISDELRNDLCQKHLFHIAASRAMRTDALAQYLIERKWNKVLVLRGPLRADALMTSAFERSAIQFGLKIVGTRDFVLGNDPRARDQNDLDFLTGDKRYDAVFVADSDGEFALSVPYATRKTAAVLGAAGIIPRVWHWTYLRHGAPQVHG</sequence>
<dbReference type="InterPro" id="IPR028082">
    <property type="entry name" value="Peripla_BP_I"/>
</dbReference>
<dbReference type="CDD" id="cd06268">
    <property type="entry name" value="PBP1_ABC_transporter_LIVBP-like"/>
    <property type="match status" value="1"/>
</dbReference>
<feature type="non-terminal residue" evidence="1">
    <location>
        <position position="291"/>
    </location>
</feature>